<keyword evidence="6 10" id="KW-0808">Transferase</keyword>
<accession>A0A2L1GP92</accession>
<keyword evidence="5 10" id="KW-0489">Methyltransferase</keyword>
<evidence type="ECO:0000259" key="12">
    <source>
        <dbReference type="Pfam" id="PF20260"/>
    </source>
</evidence>
<dbReference type="Gene3D" id="3.40.1280.10">
    <property type="match status" value="1"/>
</dbReference>
<dbReference type="InterPro" id="IPR029026">
    <property type="entry name" value="tRNA_m1G_MTases_N"/>
</dbReference>
<sequence>MRRFYFPALAAPDAGPSDQSPLVLTGPEARHLALVLRLKAGDTVEFFDGLGQVVQARLQSVTPQQVRAVPVAAHAGRADSCPDLVLAQALLKGRKMDLVVQKANELGVQRLLPLVTQFCEKREGGAAAFARWQRIVIESCKQCRRALPMQIGAPAPLAGADFSWAKTRLVAWEGEHEAGLPFAPLEPAAGPLCLLVGPEGGLHQDEVAHLQSQGFRAFSLGALVLRAETAAISGLSVLRWLSGGLGNFADGRWP</sequence>
<dbReference type="Pfam" id="PF04452">
    <property type="entry name" value="Methyltrans_RNA"/>
    <property type="match status" value="1"/>
</dbReference>
<comment type="similarity">
    <text evidence="2 10">Belongs to the RNA methyltransferase RsmE family.</text>
</comment>
<evidence type="ECO:0000259" key="11">
    <source>
        <dbReference type="Pfam" id="PF04452"/>
    </source>
</evidence>
<evidence type="ECO:0000256" key="9">
    <source>
        <dbReference type="ARBA" id="ARBA00047944"/>
    </source>
</evidence>
<dbReference type="GO" id="GO:0070042">
    <property type="term" value="F:rRNA (uridine-N3-)-methyltransferase activity"/>
    <property type="evidence" value="ECO:0007669"/>
    <property type="project" value="TreeGrafter"/>
</dbReference>
<comment type="subcellular location">
    <subcellularLocation>
        <location evidence="1 10">Cytoplasm</location>
    </subcellularLocation>
</comment>
<protein>
    <recommendedName>
        <fullName evidence="10">Ribosomal RNA small subunit methyltransferase E</fullName>
        <ecNumber evidence="10">2.1.1.193</ecNumber>
    </recommendedName>
</protein>
<dbReference type="InterPro" id="IPR046886">
    <property type="entry name" value="RsmE_MTase_dom"/>
</dbReference>
<comment type="catalytic activity">
    <reaction evidence="9 10">
        <text>uridine(1498) in 16S rRNA + S-adenosyl-L-methionine = N(3)-methyluridine(1498) in 16S rRNA + S-adenosyl-L-homocysteine + H(+)</text>
        <dbReference type="Rhea" id="RHEA:42920"/>
        <dbReference type="Rhea" id="RHEA-COMP:10283"/>
        <dbReference type="Rhea" id="RHEA-COMP:10284"/>
        <dbReference type="ChEBI" id="CHEBI:15378"/>
        <dbReference type="ChEBI" id="CHEBI:57856"/>
        <dbReference type="ChEBI" id="CHEBI:59789"/>
        <dbReference type="ChEBI" id="CHEBI:65315"/>
        <dbReference type="ChEBI" id="CHEBI:74502"/>
        <dbReference type="EC" id="2.1.1.193"/>
    </reaction>
</comment>
<name>A0A2L1GP92_9BACT</name>
<dbReference type="RefSeq" id="WP_104936753.1">
    <property type="nucleotide sequence ID" value="NZ_CP021255.1"/>
</dbReference>
<evidence type="ECO:0000256" key="3">
    <source>
        <dbReference type="ARBA" id="ARBA00022490"/>
    </source>
</evidence>
<dbReference type="CDD" id="cd18084">
    <property type="entry name" value="RsmE-like"/>
    <property type="match status" value="1"/>
</dbReference>
<dbReference type="SUPFAM" id="SSF75217">
    <property type="entry name" value="alpha/beta knot"/>
    <property type="match status" value="1"/>
</dbReference>
<dbReference type="GO" id="GO:0070475">
    <property type="term" value="P:rRNA base methylation"/>
    <property type="evidence" value="ECO:0007669"/>
    <property type="project" value="TreeGrafter"/>
</dbReference>
<dbReference type="Pfam" id="PF20260">
    <property type="entry name" value="PUA_4"/>
    <property type="match status" value="1"/>
</dbReference>
<evidence type="ECO:0000256" key="5">
    <source>
        <dbReference type="ARBA" id="ARBA00022603"/>
    </source>
</evidence>
<feature type="domain" description="Ribosomal RNA small subunit methyltransferase E methyltransferase" evidence="11">
    <location>
        <begin position="82"/>
        <end position="238"/>
    </location>
</feature>
<evidence type="ECO:0000256" key="8">
    <source>
        <dbReference type="ARBA" id="ARBA00025699"/>
    </source>
</evidence>
<keyword evidence="14" id="KW-1185">Reference proteome</keyword>
<dbReference type="OrthoDB" id="9815641at2"/>
<organism evidence="13 14">
    <name type="scientific">Desulfobulbus oralis</name>
    <dbReference type="NCBI Taxonomy" id="1986146"/>
    <lineage>
        <taxon>Bacteria</taxon>
        <taxon>Pseudomonadati</taxon>
        <taxon>Thermodesulfobacteriota</taxon>
        <taxon>Desulfobulbia</taxon>
        <taxon>Desulfobulbales</taxon>
        <taxon>Desulfobulbaceae</taxon>
        <taxon>Desulfobulbus</taxon>
    </lineage>
</organism>
<evidence type="ECO:0000256" key="10">
    <source>
        <dbReference type="PIRNR" id="PIRNR015601"/>
    </source>
</evidence>
<dbReference type="SUPFAM" id="SSF88697">
    <property type="entry name" value="PUA domain-like"/>
    <property type="match status" value="1"/>
</dbReference>
<evidence type="ECO:0000256" key="6">
    <source>
        <dbReference type="ARBA" id="ARBA00022679"/>
    </source>
</evidence>
<dbReference type="Proteomes" id="UP000239867">
    <property type="component" value="Chromosome"/>
</dbReference>
<keyword evidence="3 10" id="KW-0963">Cytoplasm</keyword>
<evidence type="ECO:0000256" key="7">
    <source>
        <dbReference type="ARBA" id="ARBA00022691"/>
    </source>
</evidence>
<reference evidence="13 14" key="1">
    <citation type="journal article" date="2018" name="MBio">
        <title>Insights into the evolution of host association through the isolation and characterization of a novel human periodontal pathobiont, Desulfobulbus oralis.</title>
        <authorList>
            <person name="Cross K.L."/>
            <person name="Chirania P."/>
            <person name="Xiong W."/>
            <person name="Beall C.J."/>
            <person name="Elkins J.G."/>
            <person name="Giannone R.J."/>
            <person name="Griffen A.L."/>
            <person name="Guss A.M."/>
            <person name="Hettich R.L."/>
            <person name="Joshi S.S."/>
            <person name="Mokrzan E.M."/>
            <person name="Martin R.K."/>
            <person name="Zhulin I.B."/>
            <person name="Leys E.J."/>
            <person name="Podar M."/>
        </authorList>
    </citation>
    <scope>NUCLEOTIDE SEQUENCE [LARGE SCALE GENOMIC DNA]</scope>
    <source>
        <strain evidence="13 14">ORNL</strain>
    </source>
</reference>
<evidence type="ECO:0000256" key="4">
    <source>
        <dbReference type="ARBA" id="ARBA00022552"/>
    </source>
</evidence>
<dbReference type="EMBL" id="CP021255">
    <property type="protein sequence ID" value="AVD71500.1"/>
    <property type="molecule type" value="Genomic_DNA"/>
</dbReference>
<dbReference type="EC" id="2.1.1.193" evidence="10"/>
<evidence type="ECO:0000256" key="1">
    <source>
        <dbReference type="ARBA" id="ARBA00004496"/>
    </source>
</evidence>
<dbReference type="KEGG" id="deo:CAY53_08505"/>
<dbReference type="InterPro" id="IPR029028">
    <property type="entry name" value="Alpha/beta_knot_MTases"/>
</dbReference>
<dbReference type="GO" id="GO:0005737">
    <property type="term" value="C:cytoplasm"/>
    <property type="evidence" value="ECO:0007669"/>
    <property type="project" value="UniProtKB-SubCell"/>
</dbReference>
<evidence type="ECO:0000313" key="13">
    <source>
        <dbReference type="EMBL" id="AVD71500.1"/>
    </source>
</evidence>
<evidence type="ECO:0000313" key="14">
    <source>
        <dbReference type="Proteomes" id="UP000239867"/>
    </source>
</evidence>
<dbReference type="InterPro" id="IPR046887">
    <property type="entry name" value="RsmE_PUA-like"/>
</dbReference>
<evidence type="ECO:0000256" key="2">
    <source>
        <dbReference type="ARBA" id="ARBA00005528"/>
    </source>
</evidence>
<dbReference type="PIRSF" id="PIRSF015601">
    <property type="entry name" value="MTase_slr0722"/>
    <property type="match status" value="1"/>
</dbReference>
<proteinExistence type="inferred from homology"/>
<dbReference type="AlphaFoldDB" id="A0A2L1GP92"/>
<keyword evidence="4 10" id="KW-0698">rRNA processing</keyword>
<feature type="domain" description="Ribosomal RNA small subunit methyltransferase E PUA-like" evidence="12">
    <location>
        <begin position="24"/>
        <end position="69"/>
    </location>
</feature>
<dbReference type="NCBIfam" id="TIGR00046">
    <property type="entry name" value="RsmE family RNA methyltransferase"/>
    <property type="match status" value="1"/>
</dbReference>
<dbReference type="InterPro" id="IPR015947">
    <property type="entry name" value="PUA-like_sf"/>
</dbReference>
<dbReference type="InterPro" id="IPR006700">
    <property type="entry name" value="RsmE"/>
</dbReference>
<gene>
    <name evidence="13" type="ORF">CAY53_08505</name>
</gene>
<dbReference type="PANTHER" id="PTHR30027">
    <property type="entry name" value="RIBOSOMAL RNA SMALL SUBUNIT METHYLTRANSFERASE E"/>
    <property type="match status" value="1"/>
</dbReference>
<keyword evidence="7 10" id="KW-0949">S-adenosyl-L-methionine</keyword>
<dbReference type="PANTHER" id="PTHR30027:SF3">
    <property type="entry name" value="16S RRNA (URACIL(1498)-N(3))-METHYLTRANSFERASE"/>
    <property type="match status" value="1"/>
</dbReference>
<comment type="function">
    <text evidence="8 10">Specifically methylates the N3 position of the uracil ring of uridine 1498 (m3U1498) in 16S rRNA. Acts on the fully assembled 30S ribosomal subunit.</text>
</comment>